<accession>A0A7S3A3Z4</accession>
<dbReference type="AlphaFoldDB" id="A0A7S3A3Z4"/>
<dbReference type="EMBL" id="HBHW01037710">
    <property type="protein sequence ID" value="CAE0060928.1"/>
    <property type="molecule type" value="Transcribed_RNA"/>
</dbReference>
<evidence type="ECO:0000313" key="2">
    <source>
        <dbReference type="EMBL" id="CAE0060928.1"/>
    </source>
</evidence>
<organism evidence="2">
    <name type="scientific">Rhodosorus marinus</name>
    <dbReference type="NCBI Taxonomy" id="101924"/>
    <lineage>
        <taxon>Eukaryota</taxon>
        <taxon>Rhodophyta</taxon>
        <taxon>Stylonematophyceae</taxon>
        <taxon>Stylonematales</taxon>
        <taxon>Stylonemataceae</taxon>
        <taxon>Rhodosorus</taxon>
    </lineage>
</organism>
<gene>
    <name evidence="2" type="ORF">RMAR00112_LOCUS28994</name>
</gene>
<sequence length="204" mass="22550">MGFVDILVKAEPMSSAELDFGSLARKEQQLVEALKSGRLPKYGSDVELRSSMGVNDARENVLELKRPQPVDMFRSYHARTVIETPINHRLSLSYMDCPPDLKNMRSQQEPLAISVDSEVQRTPTLPVERPPIRADGAAAAELVARSALLKAMPAESTTETSPGTEISEDESSPLHEIIRMRTPSPVRVELPKSPEPTLKSPRLP</sequence>
<evidence type="ECO:0000256" key="1">
    <source>
        <dbReference type="SAM" id="MobiDB-lite"/>
    </source>
</evidence>
<proteinExistence type="predicted"/>
<feature type="region of interest" description="Disordered" evidence="1">
    <location>
        <begin position="150"/>
        <end position="204"/>
    </location>
</feature>
<name>A0A7S3A3Z4_9RHOD</name>
<reference evidence="2" key="1">
    <citation type="submission" date="2021-01" db="EMBL/GenBank/DDBJ databases">
        <authorList>
            <person name="Corre E."/>
            <person name="Pelletier E."/>
            <person name="Niang G."/>
            <person name="Scheremetjew M."/>
            <person name="Finn R."/>
            <person name="Kale V."/>
            <person name="Holt S."/>
            <person name="Cochrane G."/>
            <person name="Meng A."/>
            <person name="Brown T."/>
            <person name="Cohen L."/>
        </authorList>
    </citation>
    <scope>NUCLEOTIDE SEQUENCE</scope>
    <source>
        <strain evidence="2">CCMP 769</strain>
    </source>
</reference>
<protein>
    <submittedName>
        <fullName evidence="2">Uncharacterized protein</fullName>
    </submittedName>
</protein>
<feature type="compositionally biased region" description="Polar residues" evidence="1">
    <location>
        <begin position="155"/>
        <end position="164"/>
    </location>
</feature>